<proteinExistence type="predicted"/>
<sequence length="150" mass="17215">MIAYMTSTSGSCDYLPYAHNITAFIVAIQVDLRLGGRPLTDINIVNDVGMATLKAMKYSYIRIKGWWIREEDIFHGEHCEGFKSPYETNPPVDIDEHDYLDYSFLYLYGDGSDDEGDHLRCIEGYLLPARLARDALSALHIRLHLIRRID</sequence>
<comment type="caution">
    <text evidence="1">The sequence shown here is derived from an EMBL/GenBank/DDBJ whole genome shotgun (WGS) entry which is preliminary data.</text>
</comment>
<accession>A0AAP0PN72</accession>
<dbReference type="Proteomes" id="UP001419268">
    <property type="component" value="Unassembled WGS sequence"/>
</dbReference>
<name>A0AAP0PN72_9MAGN</name>
<keyword evidence="2" id="KW-1185">Reference proteome</keyword>
<dbReference type="EMBL" id="JBBNAG010000003">
    <property type="protein sequence ID" value="KAK9148629.1"/>
    <property type="molecule type" value="Genomic_DNA"/>
</dbReference>
<organism evidence="1 2">
    <name type="scientific">Stephania cephalantha</name>
    <dbReference type="NCBI Taxonomy" id="152367"/>
    <lineage>
        <taxon>Eukaryota</taxon>
        <taxon>Viridiplantae</taxon>
        <taxon>Streptophyta</taxon>
        <taxon>Embryophyta</taxon>
        <taxon>Tracheophyta</taxon>
        <taxon>Spermatophyta</taxon>
        <taxon>Magnoliopsida</taxon>
        <taxon>Ranunculales</taxon>
        <taxon>Menispermaceae</taxon>
        <taxon>Menispermoideae</taxon>
        <taxon>Cissampelideae</taxon>
        <taxon>Stephania</taxon>
    </lineage>
</organism>
<protein>
    <submittedName>
        <fullName evidence="1">Uncharacterized protein</fullName>
    </submittedName>
</protein>
<evidence type="ECO:0000313" key="1">
    <source>
        <dbReference type="EMBL" id="KAK9148629.1"/>
    </source>
</evidence>
<dbReference type="AlphaFoldDB" id="A0AAP0PN72"/>
<gene>
    <name evidence="1" type="ORF">Scep_007386</name>
</gene>
<reference evidence="1 2" key="1">
    <citation type="submission" date="2024-01" db="EMBL/GenBank/DDBJ databases">
        <title>Genome assemblies of Stephania.</title>
        <authorList>
            <person name="Yang L."/>
        </authorList>
    </citation>
    <scope>NUCLEOTIDE SEQUENCE [LARGE SCALE GENOMIC DNA]</scope>
    <source>
        <strain evidence="1">JXDWG</strain>
        <tissue evidence="1">Leaf</tissue>
    </source>
</reference>
<evidence type="ECO:0000313" key="2">
    <source>
        <dbReference type="Proteomes" id="UP001419268"/>
    </source>
</evidence>